<dbReference type="SMART" id="SM00388">
    <property type="entry name" value="HisKA"/>
    <property type="match status" value="1"/>
</dbReference>
<dbReference type="SUPFAM" id="SSF55874">
    <property type="entry name" value="ATPase domain of HSP90 chaperone/DNA topoisomerase II/histidine kinase"/>
    <property type="match status" value="1"/>
</dbReference>
<dbReference type="FunFam" id="1.10.287.130:FF:000001">
    <property type="entry name" value="Two-component sensor histidine kinase"/>
    <property type="match status" value="1"/>
</dbReference>
<dbReference type="InterPro" id="IPR003594">
    <property type="entry name" value="HATPase_dom"/>
</dbReference>
<dbReference type="Gene3D" id="1.10.287.130">
    <property type="match status" value="1"/>
</dbReference>
<dbReference type="PROSITE" id="PS50885">
    <property type="entry name" value="HAMP"/>
    <property type="match status" value="1"/>
</dbReference>
<dbReference type="Gene3D" id="6.10.340.10">
    <property type="match status" value="1"/>
</dbReference>
<dbReference type="InterPro" id="IPR036890">
    <property type="entry name" value="HATPase_C_sf"/>
</dbReference>
<proteinExistence type="predicted"/>
<keyword evidence="7 12" id="KW-0812">Transmembrane</keyword>
<dbReference type="GO" id="GO:0005886">
    <property type="term" value="C:plasma membrane"/>
    <property type="evidence" value="ECO:0007669"/>
    <property type="project" value="UniProtKB-SubCell"/>
</dbReference>
<evidence type="ECO:0000259" key="13">
    <source>
        <dbReference type="PROSITE" id="PS50109"/>
    </source>
</evidence>
<evidence type="ECO:0000259" key="14">
    <source>
        <dbReference type="PROSITE" id="PS50885"/>
    </source>
</evidence>
<dbReference type="InterPro" id="IPR003661">
    <property type="entry name" value="HisK_dim/P_dom"/>
</dbReference>
<dbReference type="Pfam" id="PF00512">
    <property type="entry name" value="HisKA"/>
    <property type="match status" value="1"/>
</dbReference>
<comment type="catalytic activity">
    <reaction evidence="1">
        <text>ATP + protein L-histidine = ADP + protein N-phospho-L-histidine.</text>
        <dbReference type="EC" id="2.7.13.3"/>
    </reaction>
</comment>
<evidence type="ECO:0000256" key="8">
    <source>
        <dbReference type="ARBA" id="ARBA00022777"/>
    </source>
</evidence>
<dbReference type="GO" id="GO:0005509">
    <property type="term" value="F:calcium ion binding"/>
    <property type="evidence" value="ECO:0007669"/>
    <property type="project" value="UniProtKB-ARBA"/>
</dbReference>
<keyword evidence="11 12" id="KW-0472">Membrane</keyword>
<dbReference type="InterPro" id="IPR036097">
    <property type="entry name" value="HisK_dim/P_sf"/>
</dbReference>
<dbReference type="Pfam" id="PF02518">
    <property type="entry name" value="HATPase_c"/>
    <property type="match status" value="1"/>
</dbReference>
<dbReference type="GO" id="GO:0000155">
    <property type="term" value="F:phosphorelay sensor kinase activity"/>
    <property type="evidence" value="ECO:0007669"/>
    <property type="project" value="InterPro"/>
</dbReference>
<evidence type="ECO:0000256" key="10">
    <source>
        <dbReference type="ARBA" id="ARBA00023012"/>
    </source>
</evidence>
<evidence type="ECO:0000256" key="3">
    <source>
        <dbReference type="ARBA" id="ARBA00004236"/>
    </source>
</evidence>
<dbReference type="EC" id="2.7.13.3" evidence="4"/>
<keyword evidence="8 15" id="KW-0418">Kinase</keyword>
<evidence type="ECO:0000313" key="16">
    <source>
        <dbReference type="Proteomes" id="UP000433493"/>
    </source>
</evidence>
<comment type="caution">
    <text evidence="15">The sequence shown here is derived from an EMBL/GenBank/DDBJ whole genome shotgun (WGS) entry which is preliminary data.</text>
</comment>
<keyword evidence="10" id="KW-0902">Two-component regulatory system</keyword>
<dbReference type="PROSITE" id="PS50109">
    <property type="entry name" value="HIS_KIN"/>
    <property type="match status" value="1"/>
</dbReference>
<dbReference type="InterPro" id="IPR003660">
    <property type="entry name" value="HAMP_dom"/>
</dbReference>
<dbReference type="FunFam" id="3.30.565.10:FF:000006">
    <property type="entry name" value="Sensor histidine kinase WalK"/>
    <property type="match status" value="1"/>
</dbReference>
<dbReference type="RefSeq" id="WP_158052846.1">
    <property type="nucleotide sequence ID" value="NZ_WBKB01000007.1"/>
</dbReference>
<evidence type="ECO:0000256" key="9">
    <source>
        <dbReference type="ARBA" id="ARBA00022989"/>
    </source>
</evidence>
<feature type="domain" description="Histidine kinase" evidence="13">
    <location>
        <begin position="260"/>
        <end position="480"/>
    </location>
</feature>
<dbReference type="AlphaFoldDB" id="A0A7J5B9U3"/>
<dbReference type="SUPFAM" id="SSF47384">
    <property type="entry name" value="Homodimeric domain of signal transducing histidine kinase"/>
    <property type="match status" value="1"/>
</dbReference>
<comment type="cofactor">
    <cofactor evidence="2">
        <name>a divalent metal cation</name>
        <dbReference type="ChEBI" id="CHEBI:60240"/>
    </cofactor>
</comment>
<dbReference type="PANTHER" id="PTHR45436">
    <property type="entry name" value="SENSOR HISTIDINE KINASE YKOH"/>
    <property type="match status" value="1"/>
</dbReference>
<evidence type="ECO:0000313" key="15">
    <source>
        <dbReference type="EMBL" id="KAB1641895.1"/>
    </source>
</evidence>
<evidence type="ECO:0000256" key="7">
    <source>
        <dbReference type="ARBA" id="ARBA00022692"/>
    </source>
</evidence>
<dbReference type="InterPro" id="IPR005467">
    <property type="entry name" value="His_kinase_dom"/>
</dbReference>
<evidence type="ECO:0000256" key="1">
    <source>
        <dbReference type="ARBA" id="ARBA00000085"/>
    </source>
</evidence>
<evidence type="ECO:0000256" key="2">
    <source>
        <dbReference type="ARBA" id="ARBA00001968"/>
    </source>
</evidence>
<dbReference type="PANTHER" id="PTHR45436:SF5">
    <property type="entry name" value="SENSOR HISTIDINE KINASE TRCS"/>
    <property type="match status" value="1"/>
</dbReference>
<dbReference type="SMART" id="SM00387">
    <property type="entry name" value="HATPase_c"/>
    <property type="match status" value="1"/>
</dbReference>
<evidence type="ECO:0000256" key="5">
    <source>
        <dbReference type="ARBA" id="ARBA00022553"/>
    </source>
</evidence>
<comment type="subcellular location">
    <subcellularLocation>
        <location evidence="3">Cell membrane</location>
    </subcellularLocation>
</comment>
<dbReference type="OrthoDB" id="9786919at2"/>
<evidence type="ECO:0000256" key="12">
    <source>
        <dbReference type="SAM" id="Phobius"/>
    </source>
</evidence>
<reference evidence="15 16" key="1">
    <citation type="submission" date="2019-09" db="EMBL/GenBank/DDBJ databases">
        <title>Phylogeny of genus Pseudoclavibacter and closely related genus.</title>
        <authorList>
            <person name="Li Y."/>
        </authorList>
    </citation>
    <scope>NUCLEOTIDE SEQUENCE [LARGE SCALE GENOMIC DNA]</scope>
    <source>
        <strain evidence="15 16">KCTC 13959</strain>
    </source>
</reference>
<dbReference type="SMART" id="SM00304">
    <property type="entry name" value="HAMP"/>
    <property type="match status" value="1"/>
</dbReference>
<sequence>MTLRRKLVLSFVGLVALFAIVVGAVSVTALHRDQLERLDQQVAQTLRSQFMMPPSGEDLGDGLGLDRPESRIGTLSLMVLDDQVLRAEYTEANGETVNLTQAQAREIVAGASTRPMTVSVTGLGPMRVQAESLTDSTGTTLVVIAGLDASDAQSTTWNLTLFYAIAAAIAIGLFALFASNLVSRALRPLDRVAATATKVSAQPMSDGEVTIADRVPEADTDPGTEVGKVGTALNLLLDSVEEALTAREYSEQQLRQFVADASHELRTPLAAIRGYSELVRRGDQNLDESQRHSLERINSASVRMTDLVEDLLLLARLDAGQQLRLEATDLTRIVIDAIEDAQATYRDHEWVLEVLPEELTVRGDALRLHQVLANLLRNAGTHTPAGTVVTVSTRREQDAVEVWVEDNGPGVDPEIISSIFGRFVRGDASRERSSGDSGSTGSTGLGLSISHAIVTAHAGTLSVRSEPGHTRFILRLPSENAGS</sequence>
<dbReference type="InterPro" id="IPR050428">
    <property type="entry name" value="TCS_sensor_his_kinase"/>
</dbReference>
<protein>
    <recommendedName>
        <fullName evidence="4">histidine kinase</fullName>
        <ecNumber evidence="4">2.7.13.3</ecNumber>
    </recommendedName>
</protein>
<dbReference type="InterPro" id="IPR004358">
    <property type="entry name" value="Sig_transdc_His_kin-like_C"/>
</dbReference>
<organism evidence="15 16">
    <name type="scientific">Gulosibacter chungangensis</name>
    <dbReference type="NCBI Taxonomy" id="979746"/>
    <lineage>
        <taxon>Bacteria</taxon>
        <taxon>Bacillati</taxon>
        <taxon>Actinomycetota</taxon>
        <taxon>Actinomycetes</taxon>
        <taxon>Micrococcales</taxon>
        <taxon>Microbacteriaceae</taxon>
        <taxon>Gulosibacter</taxon>
    </lineage>
</organism>
<dbReference type="Proteomes" id="UP000433493">
    <property type="component" value="Unassembled WGS sequence"/>
</dbReference>
<keyword evidence="6" id="KW-0808">Transferase</keyword>
<dbReference type="EMBL" id="WBKB01000007">
    <property type="protein sequence ID" value="KAB1641895.1"/>
    <property type="molecule type" value="Genomic_DNA"/>
</dbReference>
<dbReference type="PRINTS" id="PR00344">
    <property type="entry name" value="BCTRLSENSOR"/>
</dbReference>
<dbReference type="CDD" id="cd00082">
    <property type="entry name" value="HisKA"/>
    <property type="match status" value="1"/>
</dbReference>
<keyword evidence="9 12" id="KW-1133">Transmembrane helix</keyword>
<feature type="transmembrane region" description="Helical" evidence="12">
    <location>
        <begin position="161"/>
        <end position="182"/>
    </location>
</feature>
<evidence type="ECO:0000256" key="11">
    <source>
        <dbReference type="ARBA" id="ARBA00023136"/>
    </source>
</evidence>
<feature type="domain" description="HAMP" evidence="14">
    <location>
        <begin position="183"/>
        <end position="245"/>
    </location>
</feature>
<evidence type="ECO:0000256" key="4">
    <source>
        <dbReference type="ARBA" id="ARBA00012438"/>
    </source>
</evidence>
<keyword evidence="5" id="KW-0597">Phosphoprotein</keyword>
<keyword evidence="16" id="KW-1185">Reference proteome</keyword>
<gene>
    <name evidence="15" type="ORF">F8O05_11275</name>
</gene>
<name>A0A7J5B9U3_9MICO</name>
<evidence type="ECO:0000256" key="6">
    <source>
        <dbReference type="ARBA" id="ARBA00022679"/>
    </source>
</evidence>
<accession>A0A7J5B9U3</accession>
<dbReference type="Gene3D" id="3.30.565.10">
    <property type="entry name" value="Histidine kinase-like ATPase, C-terminal domain"/>
    <property type="match status" value="1"/>
</dbReference>